<reference evidence="1 2" key="1">
    <citation type="submission" date="2020-08" db="EMBL/GenBank/DDBJ databases">
        <title>Sequencing the genomes of 1000 actinobacteria strains.</title>
        <authorList>
            <person name="Klenk H.-P."/>
        </authorList>
    </citation>
    <scope>NUCLEOTIDE SEQUENCE [LARGE SCALE GENOMIC DNA]</scope>
    <source>
        <strain evidence="1 2">DSM 45518</strain>
    </source>
</reference>
<proteinExistence type="predicted"/>
<keyword evidence="2" id="KW-1185">Reference proteome</keyword>
<evidence type="ECO:0008006" key="3">
    <source>
        <dbReference type="Google" id="ProtNLM"/>
    </source>
</evidence>
<dbReference type="EMBL" id="JACHMF010000001">
    <property type="protein sequence ID" value="MBB4690022.1"/>
    <property type="molecule type" value="Genomic_DNA"/>
</dbReference>
<accession>A0A7W7FZ03</accession>
<dbReference type="RefSeq" id="WP_184949044.1">
    <property type="nucleotide sequence ID" value="NZ_BOMC01000040.1"/>
</dbReference>
<dbReference type="AlphaFoldDB" id="A0A7W7FZ03"/>
<gene>
    <name evidence="1" type="ORF">BKA14_000170</name>
</gene>
<evidence type="ECO:0000313" key="2">
    <source>
        <dbReference type="Proteomes" id="UP000542742"/>
    </source>
</evidence>
<protein>
    <recommendedName>
        <fullName evidence="3">ABC-type Mn/Zn transport systems, ATPase component</fullName>
    </recommendedName>
</protein>
<dbReference type="Proteomes" id="UP000542742">
    <property type="component" value="Unassembled WGS sequence"/>
</dbReference>
<sequence length="182" mass="18394">MAKDTLSRSLHDVGLAAWFGGTLANAVALNPASAEADTANGSGRVANTGWNKWTPVNAAAIGAHLVGSVGELVGNRSRLAVQSGAGSTALAKTGLTAAALAVTGYSRLLGRKVAEQESVPVLAGTEPAASTPEKVSKAQRQLSALQWVVPVLTGALIVVSSLAGEQQRASEVKKGFLARLTG</sequence>
<comment type="caution">
    <text evidence="1">The sequence shown here is derived from an EMBL/GenBank/DDBJ whole genome shotgun (WGS) entry which is preliminary data.</text>
</comment>
<organism evidence="1 2">
    <name type="scientific">Paractinoplanes abujensis</name>
    <dbReference type="NCBI Taxonomy" id="882441"/>
    <lineage>
        <taxon>Bacteria</taxon>
        <taxon>Bacillati</taxon>
        <taxon>Actinomycetota</taxon>
        <taxon>Actinomycetes</taxon>
        <taxon>Micromonosporales</taxon>
        <taxon>Micromonosporaceae</taxon>
        <taxon>Paractinoplanes</taxon>
    </lineage>
</organism>
<evidence type="ECO:0000313" key="1">
    <source>
        <dbReference type="EMBL" id="MBB4690022.1"/>
    </source>
</evidence>
<name>A0A7W7FZ03_9ACTN</name>